<organism evidence="13 14">
    <name type="scientific">Spirilliplanes yamanashiensis</name>
    <dbReference type="NCBI Taxonomy" id="42233"/>
    <lineage>
        <taxon>Bacteria</taxon>
        <taxon>Bacillati</taxon>
        <taxon>Actinomycetota</taxon>
        <taxon>Actinomycetes</taxon>
        <taxon>Micromonosporales</taxon>
        <taxon>Micromonosporaceae</taxon>
        <taxon>Spirilliplanes</taxon>
    </lineage>
</organism>
<evidence type="ECO:0000259" key="11">
    <source>
        <dbReference type="Pfam" id="PF04261"/>
    </source>
</evidence>
<gene>
    <name evidence="13" type="ORF">Sya03_45430</name>
</gene>
<accession>A0A8J3YAP7</accession>
<dbReference type="Proteomes" id="UP000652013">
    <property type="component" value="Unassembled WGS sequence"/>
</dbReference>
<proteinExistence type="inferred from homology"/>
<keyword evidence="3" id="KW-0349">Heme</keyword>
<feature type="domain" description="Dyp-type peroxidase N-terminal" evidence="11">
    <location>
        <begin position="73"/>
        <end position="156"/>
    </location>
</feature>
<evidence type="ECO:0000256" key="2">
    <source>
        <dbReference type="ARBA" id="ARBA00022559"/>
    </source>
</evidence>
<dbReference type="EMBL" id="BOOY01000032">
    <property type="protein sequence ID" value="GIJ05191.1"/>
    <property type="molecule type" value="Genomic_DNA"/>
</dbReference>
<comment type="caution">
    <text evidence="13">The sequence shown here is derived from an EMBL/GenBank/DDBJ whole genome shotgun (WGS) entry which is preliminary data.</text>
</comment>
<keyword evidence="6" id="KW-0560">Oxidoreductase</keyword>
<keyword evidence="4" id="KW-0479">Metal-binding</keyword>
<dbReference type="PANTHER" id="PTHR30521">
    <property type="entry name" value="DEFERROCHELATASE/PEROXIDASE"/>
    <property type="match status" value="1"/>
</dbReference>
<evidence type="ECO:0000259" key="12">
    <source>
        <dbReference type="Pfam" id="PF20628"/>
    </source>
</evidence>
<dbReference type="AlphaFoldDB" id="A0A8J3YAP7"/>
<evidence type="ECO:0000256" key="9">
    <source>
        <dbReference type="SAM" id="MobiDB-lite"/>
    </source>
</evidence>
<evidence type="ECO:0000256" key="8">
    <source>
        <dbReference type="ARBA" id="ARBA00025737"/>
    </source>
</evidence>
<keyword evidence="2" id="KW-0575">Peroxidase</keyword>
<keyword evidence="5 10" id="KW-0732">Signal</keyword>
<evidence type="ECO:0000256" key="7">
    <source>
        <dbReference type="ARBA" id="ARBA00023004"/>
    </source>
</evidence>
<dbReference type="InterPro" id="IPR011008">
    <property type="entry name" value="Dimeric_a/b-barrel"/>
</dbReference>
<dbReference type="PROSITE" id="PS51404">
    <property type="entry name" value="DYP_PEROXIDASE"/>
    <property type="match status" value="1"/>
</dbReference>
<dbReference type="GO" id="GO:0005829">
    <property type="term" value="C:cytosol"/>
    <property type="evidence" value="ECO:0007669"/>
    <property type="project" value="TreeGrafter"/>
</dbReference>
<evidence type="ECO:0000256" key="4">
    <source>
        <dbReference type="ARBA" id="ARBA00022723"/>
    </source>
</evidence>
<keyword evidence="14" id="KW-1185">Reference proteome</keyword>
<evidence type="ECO:0000256" key="1">
    <source>
        <dbReference type="ARBA" id="ARBA00001970"/>
    </source>
</evidence>
<dbReference type="RefSeq" id="WP_203940407.1">
    <property type="nucleotide sequence ID" value="NZ_BAAAGJ010000011.1"/>
</dbReference>
<dbReference type="PANTHER" id="PTHR30521:SF4">
    <property type="entry name" value="DEFERROCHELATASE"/>
    <property type="match status" value="1"/>
</dbReference>
<comment type="similarity">
    <text evidence="8">Belongs to the DyP-type peroxidase family.</text>
</comment>
<evidence type="ECO:0000256" key="6">
    <source>
        <dbReference type="ARBA" id="ARBA00023002"/>
    </source>
</evidence>
<evidence type="ECO:0008006" key="15">
    <source>
        <dbReference type="Google" id="ProtNLM"/>
    </source>
</evidence>
<evidence type="ECO:0000256" key="3">
    <source>
        <dbReference type="ARBA" id="ARBA00022617"/>
    </source>
</evidence>
<comment type="cofactor">
    <cofactor evidence="1">
        <name>heme b</name>
        <dbReference type="ChEBI" id="CHEBI:60344"/>
    </cofactor>
</comment>
<evidence type="ECO:0000256" key="5">
    <source>
        <dbReference type="ARBA" id="ARBA00022729"/>
    </source>
</evidence>
<dbReference type="NCBIfam" id="TIGR01413">
    <property type="entry name" value="Dyp_perox_fam"/>
    <property type="match status" value="1"/>
</dbReference>
<dbReference type="Pfam" id="PF04261">
    <property type="entry name" value="Dyp_perox_N"/>
    <property type="match status" value="1"/>
</dbReference>
<feature type="region of interest" description="Disordered" evidence="9">
    <location>
        <begin position="249"/>
        <end position="283"/>
    </location>
</feature>
<evidence type="ECO:0000313" key="14">
    <source>
        <dbReference type="Proteomes" id="UP000652013"/>
    </source>
</evidence>
<dbReference type="InterPro" id="IPR048327">
    <property type="entry name" value="Dyp_perox_N"/>
</dbReference>
<keyword evidence="7" id="KW-0408">Iron</keyword>
<dbReference type="Pfam" id="PF20628">
    <property type="entry name" value="Dyp_perox_C"/>
    <property type="match status" value="1"/>
</dbReference>
<dbReference type="InterPro" id="IPR006314">
    <property type="entry name" value="Dyp_peroxidase"/>
</dbReference>
<feature type="compositionally biased region" description="Basic and acidic residues" evidence="9">
    <location>
        <begin position="254"/>
        <end position="265"/>
    </location>
</feature>
<reference evidence="13" key="1">
    <citation type="submission" date="2021-01" db="EMBL/GenBank/DDBJ databases">
        <title>Whole genome shotgun sequence of Spirilliplanes yamanashiensis NBRC 15828.</title>
        <authorList>
            <person name="Komaki H."/>
            <person name="Tamura T."/>
        </authorList>
    </citation>
    <scope>NUCLEOTIDE SEQUENCE</scope>
    <source>
        <strain evidence="13">NBRC 15828</strain>
    </source>
</reference>
<dbReference type="SUPFAM" id="SSF54909">
    <property type="entry name" value="Dimeric alpha+beta barrel"/>
    <property type="match status" value="1"/>
</dbReference>
<dbReference type="GO" id="GO:0020037">
    <property type="term" value="F:heme binding"/>
    <property type="evidence" value="ECO:0007669"/>
    <property type="project" value="InterPro"/>
</dbReference>
<feature type="signal peptide" evidence="10">
    <location>
        <begin position="1"/>
        <end position="25"/>
    </location>
</feature>
<dbReference type="GO" id="GO:0046872">
    <property type="term" value="F:metal ion binding"/>
    <property type="evidence" value="ECO:0007669"/>
    <property type="project" value="UniProtKB-KW"/>
</dbReference>
<sequence length="353" mass="37599">MKLSRRTVVAGGVAAAAGWMTNGCAASPAGRRPEQTGLLAEPPAPHAVVAALDIGVTGRQAVADALRGLAERAAAAPAEVRTMVGLGAGVFERAGLTARRPRLLALMPSFPGDVLDPARTHGDLLIQVEAPDADAAEKALGATVGDLTVRWRMAGFSDVRPAGMGRPVATNLFGFTEGHSNPPTTDVARVGSGQGEPLWAVGGSYQVVRIIRFATALWDRDPVERQEQMIGRRRDGRWLDGTAADADPLFAADPHGRRTPLDSHVRRANPRTGPPPPMLRRGFSFRGTDRAGRTEEGMLFIAFQRDIRDGFEAVQHRLAGERLGRYVLTVGGGYFFVPPPGHDGWWGDGLFAA</sequence>
<protein>
    <recommendedName>
        <fullName evidence="15">Dyp-type peroxidase</fullName>
    </recommendedName>
</protein>
<dbReference type="GO" id="GO:0004601">
    <property type="term" value="F:peroxidase activity"/>
    <property type="evidence" value="ECO:0007669"/>
    <property type="project" value="UniProtKB-KW"/>
</dbReference>
<feature type="domain" description="Dyp-type peroxidase C-terminal" evidence="12">
    <location>
        <begin position="170"/>
        <end position="339"/>
    </location>
</feature>
<name>A0A8J3YAP7_9ACTN</name>
<evidence type="ECO:0000256" key="10">
    <source>
        <dbReference type="SAM" id="SignalP"/>
    </source>
</evidence>
<evidence type="ECO:0000313" key="13">
    <source>
        <dbReference type="EMBL" id="GIJ05191.1"/>
    </source>
</evidence>
<dbReference type="InterPro" id="IPR048328">
    <property type="entry name" value="Dyp_perox_C"/>
</dbReference>
<feature type="chain" id="PRO_5035191601" description="Dyp-type peroxidase" evidence="10">
    <location>
        <begin position="26"/>
        <end position="353"/>
    </location>
</feature>